<dbReference type="GO" id="GO:0000266">
    <property type="term" value="P:mitochondrial fission"/>
    <property type="evidence" value="ECO:0007669"/>
    <property type="project" value="TreeGrafter"/>
</dbReference>
<organism evidence="3 4">
    <name type="scientific">Crassostrea virginica</name>
    <name type="common">Eastern oyster</name>
    <dbReference type="NCBI Taxonomy" id="6565"/>
    <lineage>
        <taxon>Eukaryota</taxon>
        <taxon>Metazoa</taxon>
        <taxon>Spiralia</taxon>
        <taxon>Lophotrochozoa</taxon>
        <taxon>Mollusca</taxon>
        <taxon>Bivalvia</taxon>
        <taxon>Autobranchia</taxon>
        <taxon>Pteriomorphia</taxon>
        <taxon>Ostreida</taxon>
        <taxon>Ostreoidea</taxon>
        <taxon>Ostreidae</taxon>
        <taxon>Crassostrea</taxon>
    </lineage>
</organism>
<keyword evidence="3" id="KW-1185">Reference proteome</keyword>
<dbReference type="RefSeq" id="XP_022317858.1">
    <property type="nucleotide sequence ID" value="XM_022462150.1"/>
</dbReference>
<feature type="compositionally biased region" description="Low complexity" evidence="2">
    <location>
        <begin position="297"/>
        <end position="309"/>
    </location>
</feature>
<dbReference type="PANTHER" id="PTHR14215">
    <property type="entry name" value="PROTEIN OF UNKNOWN FUNCTION DUF729"/>
    <property type="match status" value="1"/>
</dbReference>
<sequence>MDVIEDAVTILRVIFDYIGIDADDLANYAHFLYVRGQDAQRELRVSLRNRWDLSVTQRRRRVINNWIRWRSDIRHRSLVRILGTVLPSKPPKRLRIQQHLLRPRRQRLDSWGSDSYLLSLCTNATSDEDPVWVEEDLGNNLIRFRAKKEDGESDTELESVYEEETEDLFTVRADDMPLMNSTMISSISMTSDPNALGKINALQDELSSLRQQIAMLVINQEQINKSQLLPPSTANSVIQTPPQSSGVPSAPPPPPPPPPPPSVQNTSTPVKKEISLDDVLRKKLENIEEVRVESRNTPDVVPTPTTTTTVTVPTMTDVLKGLGSVKLRSIQRSPGGTPLKPKASSQSTADPASMIARALQKKFANQNFHSPEVDKENDNHDFSSADENSPHVPKTFAGKKPKRRSLLFEERRRSHGPLRDINA</sequence>
<feature type="region of interest" description="Disordered" evidence="2">
    <location>
        <begin position="328"/>
        <end position="423"/>
    </location>
</feature>
<feature type="compositionally biased region" description="Pro residues" evidence="2">
    <location>
        <begin position="249"/>
        <end position="262"/>
    </location>
</feature>
<reference evidence="4" key="1">
    <citation type="submission" date="2025-08" db="UniProtKB">
        <authorList>
            <consortium name="RefSeq"/>
        </authorList>
    </citation>
    <scope>IDENTIFICATION</scope>
    <source>
        <tissue evidence="4">Whole sample</tissue>
    </source>
</reference>
<accession>A0A8B8CPU7</accession>
<evidence type="ECO:0000313" key="4">
    <source>
        <dbReference type="RefSeq" id="XP_022317858.1"/>
    </source>
</evidence>
<dbReference type="KEGG" id="cvn:111121049"/>
<dbReference type="AlphaFoldDB" id="A0A8B8CPU7"/>
<comment type="similarity">
    <text evidence="1">Belongs to the MTFR1 family.</text>
</comment>
<dbReference type="InterPro" id="IPR007972">
    <property type="entry name" value="Mtfr1"/>
</dbReference>
<evidence type="ECO:0000256" key="2">
    <source>
        <dbReference type="SAM" id="MobiDB-lite"/>
    </source>
</evidence>
<dbReference type="GO" id="GO:0009060">
    <property type="term" value="P:aerobic respiration"/>
    <property type="evidence" value="ECO:0007669"/>
    <property type="project" value="TreeGrafter"/>
</dbReference>
<gene>
    <name evidence="4" type="primary">LOC111121049</name>
</gene>
<proteinExistence type="inferred from homology"/>
<feature type="region of interest" description="Disordered" evidence="2">
    <location>
        <begin position="232"/>
        <end position="268"/>
    </location>
</feature>
<dbReference type="GO" id="GO:0005739">
    <property type="term" value="C:mitochondrion"/>
    <property type="evidence" value="ECO:0007669"/>
    <property type="project" value="TreeGrafter"/>
</dbReference>
<name>A0A8B8CPU7_CRAVI</name>
<feature type="compositionally biased region" description="Basic and acidic residues" evidence="2">
    <location>
        <begin position="371"/>
        <end position="383"/>
    </location>
</feature>
<dbReference type="OrthoDB" id="2133332at2759"/>
<evidence type="ECO:0000313" key="3">
    <source>
        <dbReference type="Proteomes" id="UP000694844"/>
    </source>
</evidence>
<dbReference type="GeneID" id="111121049"/>
<dbReference type="Proteomes" id="UP000694844">
    <property type="component" value="Chromosome 2"/>
</dbReference>
<evidence type="ECO:0000256" key="1">
    <source>
        <dbReference type="ARBA" id="ARBA00005807"/>
    </source>
</evidence>
<dbReference type="PANTHER" id="PTHR14215:SF0">
    <property type="entry name" value="WH2 DOMAIN-CONTAINING PROTEIN"/>
    <property type="match status" value="1"/>
</dbReference>
<feature type="region of interest" description="Disordered" evidence="2">
    <location>
        <begin position="290"/>
        <end position="309"/>
    </location>
</feature>
<dbReference type="Pfam" id="PF05308">
    <property type="entry name" value="Mito_fiss_reg"/>
    <property type="match status" value="1"/>
</dbReference>
<protein>
    <submittedName>
        <fullName evidence="4">Mitochondrial fission regulator 2-like</fullName>
    </submittedName>
</protein>